<feature type="compositionally biased region" description="Basic and acidic residues" evidence="1">
    <location>
        <begin position="71"/>
        <end position="89"/>
    </location>
</feature>
<feature type="compositionally biased region" description="Low complexity" evidence="1">
    <location>
        <begin position="101"/>
        <end position="111"/>
    </location>
</feature>
<reference evidence="2 3" key="1">
    <citation type="submission" date="2018-11" db="EMBL/GenBank/DDBJ databases">
        <title>Genome assembly of Steccherinum ochraceum LE-BIN_3174, the white-rot fungus of the Steccherinaceae family (The Residual Polyporoid clade, Polyporales, Basidiomycota).</title>
        <authorList>
            <person name="Fedorova T.V."/>
            <person name="Glazunova O.A."/>
            <person name="Landesman E.O."/>
            <person name="Moiseenko K.V."/>
            <person name="Psurtseva N.V."/>
            <person name="Savinova O.S."/>
            <person name="Shakhova N.V."/>
            <person name="Tyazhelova T.V."/>
            <person name="Vasina D.V."/>
        </authorList>
    </citation>
    <scope>NUCLEOTIDE SEQUENCE [LARGE SCALE GENOMIC DNA]</scope>
    <source>
        <strain evidence="2 3">LE-BIN_3174</strain>
    </source>
</reference>
<comment type="caution">
    <text evidence="2">The sequence shown here is derived from an EMBL/GenBank/DDBJ whole genome shotgun (WGS) entry which is preliminary data.</text>
</comment>
<dbReference type="EMBL" id="RWJN01000115">
    <property type="protein sequence ID" value="TCD66973.1"/>
    <property type="molecule type" value="Genomic_DNA"/>
</dbReference>
<protein>
    <submittedName>
        <fullName evidence="2">Uncharacterized protein</fullName>
    </submittedName>
</protein>
<feature type="region of interest" description="Disordered" evidence="1">
    <location>
        <begin position="71"/>
        <end position="113"/>
    </location>
</feature>
<evidence type="ECO:0000313" key="3">
    <source>
        <dbReference type="Proteomes" id="UP000292702"/>
    </source>
</evidence>
<sequence length="204" mass="22679">MPSKSGKTRRLESYTKVDMAKLPIRVIRHYALRYQVSISLSKEEMINELYADRKSIKEAQHAPSFRITLLERQHELKKSTSRKDKEKGKRSSTPSSGVIGGAATKTTAKGGVTEDQKDLAAAHLAKKRVDLYKMLVRAHEQRRRRKQRARDQQNVAKQYVSKSDGNDVAATGKSASSTSSQSPPASGPRKLTRQSGFANLASLL</sequence>
<feature type="compositionally biased region" description="Low complexity" evidence="1">
    <location>
        <begin position="169"/>
        <end position="188"/>
    </location>
</feature>
<keyword evidence="3" id="KW-1185">Reference proteome</keyword>
<accession>A0A4R0RJD3</accession>
<organism evidence="2 3">
    <name type="scientific">Steccherinum ochraceum</name>
    <dbReference type="NCBI Taxonomy" id="92696"/>
    <lineage>
        <taxon>Eukaryota</taxon>
        <taxon>Fungi</taxon>
        <taxon>Dikarya</taxon>
        <taxon>Basidiomycota</taxon>
        <taxon>Agaricomycotina</taxon>
        <taxon>Agaricomycetes</taxon>
        <taxon>Polyporales</taxon>
        <taxon>Steccherinaceae</taxon>
        <taxon>Steccherinum</taxon>
    </lineage>
</organism>
<evidence type="ECO:0000256" key="1">
    <source>
        <dbReference type="SAM" id="MobiDB-lite"/>
    </source>
</evidence>
<name>A0A4R0RJD3_9APHY</name>
<evidence type="ECO:0000313" key="2">
    <source>
        <dbReference type="EMBL" id="TCD66973.1"/>
    </source>
</evidence>
<feature type="compositionally biased region" description="Polar residues" evidence="1">
    <location>
        <begin position="154"/>
        <end position="163"/>
    </location>
</feature>
<feature type="region of interest" description="Disordered" evidence="1">
    <location>
        <begin position="140"/>
        <end position="204"/>
    </location>
</feature>
<proteinExistence type="predicted"/>
<dbReference type="Proteomes" id="UP000292702">
    <property type="component" value="Unassembled WGS sequence"/>
</dbReference>
<gene>
    <name evidence="2" type="ORF">EIP91_000702</name>
</gene>
<dbReference type="AlphaFoldDB" id="A0A4R0RJD3"/>